<dbReference type="PANTHER" id="PTHR31972:SF48">
    <property type="entry name" value="OS04G0407500 PROTEIN"/>
    <property type="match status" value="1"/>
</dbReference>
<dbReference type="OrthoDB" id="678233at2759"/>
<keyword evidence="3" id="KW-1185">Reference proteome</keyword>
<evidence type="ECO:0008006" key="4">
    <source>
        <dbReference type="Google" id="ProtNLM"/>
    </source>
</evidence>
<accession>A0A9E7JPU5</accession>
<feature type="compositionally biased region" description="Basic and acidic residues" evidence="1">
    <location>
        <begin position="18"/>
        <end position="44"/>
    </location>
</feature>
<dbReference type="AlphaFoldDB" id="A0A9E7JPU5"/>
<dbReference type="EMBL" id="CP097504">
    <property type="protein sequence ID" value="URD89432.1"/>
    <property type="molecule type" value="Genomic_DNA"/>
</dbReference>
<name>A0A9E7JPU5_9LILI</name>
<sequence>MNEGKTQCNVSSNGGFSSREEVHSIGGDDHTPFPGEHDKPRHSADGGGVGGSTVCLWSSVDPGYVSVSSSNLSHHPSLQDLVCLYLISSSAHSSPLHKKRTLTSTESTTNSNPLFFGFHMNWALKSKKKERSNGKHISSLPFCSSSMQLGRATMVSKAKRNLLPSGHLLLPPSMKNFASCFSEHAVKVSEPSCSGSSSSGNSLVVDAGCSVLSAVTCLYRTRLIAAQRELLIRVAWSKGQAGPMLSVGIDDDPSLDGWEPSAMNCQLLRKKKGSRAFAAGDCAVRLHWDISSAKFGSGPEPVDGFYVVMVVNSELALSLGDMSEECTRRFEEALPVAESSMISRKEQVIGQGLHSTRARFRDDGGDHEITIGCKEEGWDGKEPELSVTVDKKRVVHVRRLRWNFRGNQTLFIDGSPVDMMWDVHGWRFGNAPGWAVFMFRKRSALESRLWLEEETVDREQGGAPGFSLLIQQAFKM</sequence>
<protein>
    <recommendedName>
        <fullName evidence="4">DUF868 family protein</fullName>
    </recommendedName>
</protein>
<reference evidence="2" key="1">
    <citation type="submission" date="2022-05" db="EMBL/GenBank/DDBJ databases">
        <title>The Musa troglodytarum L. genome provides insights into the mechanism of non-climacteric behaviour and enrichment of carotenoids.</title>
        <authorList>
            <person name="Wang J."/>
        </authorList>
    </citation>
    <scope>NUCLEOTIDE SEQUENCE</scope>
    <source>
        <tissue evidence="2">Leaf</tissue>
    </source>
</reference>
<dbReference type="Pfam" id="PF05910">
    <property type="entry name" value="DUF868"/>
    <property type="match status" value="1"/>
</dbReference>
<evidence type="ECO:0000256" key="1">
    <source>
        <dbReference type="SAM" id="MobiDB-lite"/>
    </source>
</evidence>
<evidence type="ECO:0000313" key="3">
    <source>
        <dbReference type="Proteomes" id="UP001055439"/>
    </source>
</evidence>
<feature type="region of interest" description="Disordered" evidence="1">
    <location>
        <begin position="1"/>
        <end position="47"/>
    </location>
</feature>
<dbReference type="PANTHER" id="PTHR31972">
    <property type="entry name" value="EXPRESSED PROTEIN"/>
    <property type="match status" value="1"/>
</dbReference>
<evidence type="ECO:0000313" key="2">
    <source>
        <dbReference type="EMBL" id="URD89432.1"/>
    </source>
</evidence>
<proteinExistence type="predicted"/>
<organism evidence="2 3">
    <name type="scientific">Musa troglodytarum</name>
    <name type="common">fe'i banana</name>
    <dbReference type="NCBI Taxonomy" id="320322"/>
    <lineage>
        <taxon>Eukaryota</taxon>
        <taxon>Viridiplantae</taxon>
        <taxon>Streptophyta</taxon>
        <taxon>Embryophyta</taxon>
        <taxon>Tracheophyta</taxon>
        <taxon>Spermatophyta</taxon>
        <taxon>Magnoliopsida</taxon>
        <taxon>Liliopsida</taxon>
        <taxon>Zingiberales</taxon>
        <taxon>Musaceae</taxon>
        <taxon>Musa</taxon>
    </lineage>
</organism>
<dbReference type="Proteomes" id="UP001055439">
    <property type="component" value="Chromosome 2"/>
</dbReference>
<feature type="compositionally biased region" description="Polar residues" evidence="1">
    <location>
        <begin position="1"/>
        <end position="16"/>
    </location>
</feature>
<dbReference type="InterPro" id="IPR008586">
    <property type="entry name" value="DUF868_pln"/>
</dbReference>
<gene>
    <name evidence="2" type="ORF">MUK42_28374</name>
</gene>